<evidence type="ECO:0000313" key="1">
    <source>
        <dbReference type="EMBL" id="GAG78650.1"/>
    </source>
</evidence>
<comment type="caution">
    <text evidence="1">The sequence shown here is derived from an EMBL/GenBank/DDBJ whole genome shotgun (WGS) entry which is preliminary data.</text>
</comment>
<dbReference type="AlphaFoldDB" id="X1A8J9"/>
<organism evidence="1">
    <name type="scientific">marine sediment metagenome</name>
    <dbReference type="NCBI Taxonomy" id="412755"/>
    <lineage>
        <taxon>unclassified sequences</taxon>
        <taxon>metagenomes</taxon>
        <taxon>ecological metagenomes</taxon>
    </lineage>
</organism>
<reference evidence="1" key="1">
    <citation type="journal article" date="2014" name="Front. Microbiol.">
        <title>High frequency of phylogenetically diverse reductive dehalogenase-homologous genes in deep subseafloor sedimentary metagenomes.</title>
        <authorList>
            <person name="Kawai M."/>
            <person name="Futagami T."/>
            <person name="Toyoda A."/>
            <person name="Takaki Y."/>
            <person name="Nishi S."/>
            <person name="Hori S."/>
            <person name="Arai W."/>
            <person name="Tsubouchi T."/>
            <person name="Morono Y."/>
            <person name="Uchiyama I."/>
            <person name="Ito T."/>
            <person name="Fujiyama A."/>
            <person name="Inagaki F."/>
            <person name="Takami H."/>
        </authorList>
    </citation>
    <scope>NUCLEOTIDE SEQUENCE</scope>
    <source>
        <strain evidence="1">Expedition CK06-06</strain>
    </source>
</reference>
<feature type="non-terminal residue" evidence="1">
    <location>
        <position position="73"/>
    </location>
</feature>
<proteinExistence type="predicted"/>
<name>X1A8J9_9ZZZZ</name>
<accession>X1A8J9</accession>
<gene>
    <name evidence="1" type="ORF">S01H4_35428</name>
</gene>
<protein>
    <submittedName>
        <fullName evidence="1">Uncharacterized protein</fullName>
    </submittedName>
</protein>
<sequence>MSPMIIQANPDPSIMANAPAVPSLVQYNPLFIGRYQYSTPIPASTAKKNIAQSENRVGALNISNVGTYLYNHG</sequence>
<dbReference type="EMBL" id="BART01018839">
    <property type="protein sequence ID" value="GAG78650.1"/>
    <property type="molecule type" value="Genomic_DNA"/>
</dbReference>